<name>A0A1G5RV36_PSEXY</name>
<sequence>MAGKKVTIKDVAREAGVSVATVSYVVNGRTDLKISDETRKRVLQVINLLNYSPNQAAKALASKRKNQVGFAISETKSVLKTADQMHVMKTVAQFMGDKNYDVFLIPPSRFENYGQADALICYDLDKKTFASLGDCNFAPLLALDCYINDSLFFQINTNLERLKAAAEKKFNGKSYQYVMLDTANTEKKEFTNNTFDSVLYVNQPSDLEKISSENILISNKILLDFIPDKYKVCYEPDITADKLELLYKAYEQAAERIHIENHNLCI</sequence>
<proteinExistence type="predicted"/>
<dbReference type="SUPFAM" id="SSF47413">
    <property type="entry name" value="lambda repressor-like DNA-binding domains"/>
    <property type="match status" value="1"/>
</dbReference>
<dbReference type="InterPro" id="IPR010982">
    <property type="entry name" value="Lambda_DNA-bd_dom_sf"/>
</dbReference>
<accession>A0A1G5RV36</accession>
<evidence type="ECO:0000259" key="4">
    <source>
        <dbReference type="PROSITE" id="PS50932"/>
    </source>
</evidence>
<dbReference type="GO" id="GO:0000976">
    <property type="term" value="F:transcription cis-regulatory region binding"/>
    <property type="evidence" value="ECO:0007669"/>
    <property type="project" value="TreeGrafter"/>
</dbReference>
<dbReference type="Proteomes" id="UP000199428">
    <property type="component" value="Unassembled WGS sequence"/>
</dbReference>
<organism evidence="5 6">
    <name type="scientific">Pseudobutyrivibrio xylanivorans</name>
    <dbReference type="NCBI Taxonomy" id="185007"/>
    <lineage>
        <taxon>Bacteria</taxon>
        <taxon>Bacillati</taxon>
        <taxon>Bacillota</taxon>
        <taxon>Clostridia</taxon>
        <taxon>Lachnospirales</taxon>
        <taxon>Lachnospiraceae</taxon>
        <taxon>Pseudobutyrivibrio</taxon>
    </lineage>
</organism>
<dbReference type="PROSITE" id="PS50932">
    <property type="entry name" value="HTH_LACI_2"/>
    <property type="match status" value="1"/>
</dbReference>
<keyword evidence="1" id="KW-0805">Transcription regulation</keyword>
<dbReference type="GO" id="GO:0003700">
    <property type="term" value="F:DNA-binding transcription factor activity"/>
    <property type="evidence" value="ECO:0007669"/>
    <property type="project" value="TreeGrafter"/>
</dbReference>
<reference evidence="5 6" key="1">
    <citation type="submission" date="2016-10" db="EMBL/GenBank/DDBJ databases">
        <authorList>
            <person name="de Groot N.N."/>
        </authorList>
    </citation>
    <scope>NUCLEOTIDE SEQUENCE [LARGE SCALE GENOMIC DNA]</scope>
    <source>
        <strain evidence="5 6">DSM 10317</strain>
    </source>
</reference>
<protein>
    <submittedName>
        <fullName evidence="5">Regulatory protein, lacI family</fullName>
    </submittedName>
</protein>
<evidence type="ECO:0000256" key="1">
    <source>
        <dbReference type="ARBA" id="ARBA00023015"/>
    </source>
</evidence>
<dbReference type="PROSITE" id="PS00356">
    <property type="entry name" value="HTH_LACI_1"/>
    <property type="match status" value="1"/>
</dbReference>
<keyword evidence="3" id="KW-0804">Transcription</keyword>
<dbReference type="PANTHER" id="PTHR30146">
    <property type="entry name" value="LACI-RELATED TRANSCRIPTIONAL REPRESSOR"/>
    <property type="match status" value="1"/>
</dbReference>
<dbReference type="CDD" id="cd01392">
    <property type="entry name" value="HTH_LacI"/>
    <property type="match status" value="1"/>
</dbReference>
<dbReference type="EMBL" id="FMWK01000004">
    <property type="protein sequence ID" value="SCZ77767.1"/>
    <property type="molecule type" value="Genomic_DNA"/>
</dbReference>
<dbReference type="Pfam" id="PF00356">
    <property type="entry name" value="LacI"/>
    <property type="match status" value="1"/>
</dbReference>
<dbReference type="SMART" id="SM00354">
    <property type="entry name" value="HTH_LACI"/>
    <property type="match status" value="1"/>
</dbReference>
<evidence type="ECO:0000256" key="3">
    <source>
        <dbReference type="ARBA" id="ARBA00023163"/>
    </source>
</evidence>
<dbReference type="PANTHER" id="PTHR30146:SF24">
    <property type="entry name" value="XYLOSE OPERON REGULATORY PROTEIN"/>
    <property type="match status" value="1"/>
</dbReference>
<evidence type="ECO:0000256" key="2">
    <source>
        <dbReference type="ARBA" id="ARBA00023125"/>
    </source>
</evidence>
<gene>
    <name evidence="5" type="ORF">SAMN02910350_00918</name>
</gene>
<dbReference type="InterPro" id="IPR000843">
    <property type="entry name" value="HTH_LacI"/>
</dbReference>
<dbReference type="AlphaFoldDB" id="A0A1G5RV36"/>
<evidence type="ECO:0000313" key="5">
    <source>
        <dbReference type="EMBL" id="SCZ77767.1"/>
    </source>
</evidence>
<dbReference type="Gene3D" id="1.10.260.40">
    <property type="entry name" value="lambda repressor-like DNA-binding domains"/>
    <property type="match status" value="1"/>
</dbReference>
<keyword evidence="2" id="KW-0238">DNA-binding</keyword>
<feature type="domain" description="HTH lacI-type" evidence="4">
    <location>
        <begin position="6"/>
        <end position="62"/>
    </location>
</feature>
<dbReference type="PRINTS" id="PR00036">
    <property type="entry name" value="HTHLACI"/>
</dbReference>
<dbReference type="RefSeq" id="WP_090161714.1">
    <property type="nucleotide sequence ID" value="NZ_FMWK01000004.1"/>
</dbReference>
<evidence type="ECO:0000313" key="6">
    <source>
        <dbReference type="Proteomes" id="UP000199428"/>
    </source>
</evidence>